<keyword evidence="7 12" id="KW-0653">Protein transport</keyword>
<sequence>MLTSGEQPCYSLINVPNDIEFPSESQLKEKFEHGDIKVKTDALKKLILMIQSSEKISQSLMMYVIRFCLPTTDHFLKKLLLHFWEVLPKTNQDGKLLQEMILVCDAYRKDLLHPNEYVRGSTLRFLCKLREPELLEPLMPSILKCLEHKHSYVRRNAILALFTIYKNFEFLVPNAPEVISQLLESEQDASCKRNAFIMLLHVDQQRALDYLSVCIDQVQHFGDILQLVIVELIYKVCHNDPAERNRFIRCVYNLLQSQSPSVRYEAAGTLVTLSSAPTAIKAAATTYIDLIVKESDNNVKVFISNQKRIILSFKLIVLDRLVSLREVLPNDKVLQELVMDILRVLSTTDYEVRRKILQLSLELVSSRNVNEMVMFLKKEIDKTNNDQLEDTGRYRQLLVRTLHSATIKFPNVAQQIFPVLVEFLSDQSEAAAMDVLLFVREAIQRLPHLRQHILQLLLEIFSSIRNANIFRSTLWILGEYSDHSETISKVFDLVTESLGDLPIVDPDAPELEVDIDKQKTTNTKQVAENKTQKLITADGTYATQTAMFSTTTRNVSENNKPAFRKLLLEGNFFIASAVANDLAKLVLRYSELNKGVPETVNKLASQALLLTANIIHLGKSGQCKQQITEDDFERLTTTIRLIMEQWPEAVNGFLEECRFSLEQMLKEKGDVDRHENAELKTAKKKPDKTIMFTQLSTRVSEGVVGTNLFDLSLSQALGTAPKPTKFDFATSRLGKVIQLAGFSDPVYAEAYVNVNQYDIVLDVLIVNQTADTLQNLSLELSTVGDLKLVDKPSPVTLAPHDFTNIKATVKVSSTENGVIFSTIAYDVRGSTSDRNCVYLEDIHIDIMDYIVPGTCTDTEFRKMWADFEWENKVGVITPITDLRQYLDHLSAQTNMKLLTTDAALEGDCGFLAANFCAHSIFGEDALANVSIEKADPLDQNSPIIGHIRIRAKSQGMALSLGDKVKSSEIHIKNR</sequence>
<dbReference type="InterPro" id="IPR016460">
    <property type="entry name" value="COPB1"/>
</dbReference>
<feature type="domain" description="Coatomer beta subunit C-terminal" evidence="14">
    <location>
        <begin position="686"/>
        <end position="826"/>
    </location>
</feature>
<feature type="domain" description="Coatomer beta subunit appendage platform" evidence="15">
    <location>
        <begin position="833"/>
        <end position="964"/>
    </location>
</feature>
<keyword evidence="9 12" id="KW-0472">Membrane</keyword>
<name>A0A8T0A4V5_9BILA</name>
<dbReference type="Pfam" id="PF07718">
    <property type="entry name" value="Coatamer_beta_C"/>
    <property type="match status" value="1"/>
</dbReference>
<dbReference type="InterPro" id="IPR011989">
    <property type="entry name" value="ARM-like"/>
</dbReference>
<dbReference type="InterPro" id="IPR029446">
    <property type="entry name" value="COPB1_appendage_platform_dom"/>
</dbReference>
<dbReference type="InterPro" id="IPR016024">
    <property type="entry name" value="ARM-type_fold"/>
</dbReference>
<comment type="subunit">
    <text evidence="12">Oligomeric complex that consists of at least the alpha, beta, beta', gamma, delta, epsilon and zeta subunits.</text>
</comment>
<dbReference type="Pfam" id="PF14806">
    <property type="entry name" value="Coatomer_b_Cpla"/>
    <property type="match status" value="1"/>
</dbReference>
<dbReference type="OrthoDB" id="10261439at2759"/>
<gene>
    <name evidence="16" type="ORF">Mgra_00000158</name>
</gene>
<evidence type="ECO:0000256" key="10">
    <source>
        <dbReference type="ARBA" id="ARBA00023329"/>
    </source>
</evidence>
<accession>A0A8T0A4V5</accession>
<evidence type="ECO:0000256" key="2">
    <source>
        <dbReference type="ARBA" id="ARBA00017024"/>
    </source>
</evidence>
<evidence type="ECO:0000256" key="1">
    <source>
        <dbReference type="ARBA" id="ARBA00004255"/>
    </source>
</evidence>
<dbReference type="AlphaFoldDB" id="A0A8T0A4V5"/>
<protein>
    <recommendedName>
        <fullName evidence="2 12">Coatomer subunit beta</fullName>
    </recommendedName>
    <alternativeName>
        <fullName evidence="11 12">Beta-coat protein</fullName>
    </alternativeName>
</protein>
<evidence type="ECO:0000259" key="13">
    <source>
        <dbReference type="Pfam" id="PF01602"/>
    </source>
</evidence>
<keyword evidence="6 12" id="KW-0931">ER-Golgi transport</keyword>
<dbReference type="EMBL" id="JABEBT010000001">
    <property type="protein sequence ID" value="KAF7640336.1"/>
    <property type="molecule type" value="Genomic_DNA"/>
</dbReference>
<dbReference type="InterPro" id="IPR011710">
    <property type="entry name" value="Coatomer_bsu_C"/>
</dbReference>
<keyword evidence="3 12" id="KW-0813">Transport</keyword>
<evidence type="ECO:0000259" key="15">
    <source>
        <dbReference type="Pfam" id="PF14806"/>
    </source>
</evidence>
<evidence type="ECO:0000313" key="16">
    <source>
        <dbReference type="EMBL" id="KAF7640336.1"/>
    </source>
</evidence>
<evidence type="ECO:0000256" key="4">
    <source>
        <dbReference type="ARBA" id="ARBA00022490"/>
    </source>
</evidence>
<evidence type="ECO:0000313" key="17">
    <source>
        <dbReference type="Proteomes" id="UP000605970"/>
    </source>
</evidence>
<dbReference type="Pfam" id="PF01602">
    <property type="entry name" value="Adaptin_N"/>
    <property type="match status" value="1"/>
</dbReference>
<dbReference type="PIRSF" id="PIRSF005727">
    <property type="entry name" value="Coatomer_beta_subunit"/>
    <property type="match status" value="1"/>
</dbReference>
<evidence type="ECO:0000256" key="9">
    <source>
        <dbReference type="ARBA" id="ARBA00023136"/>
    </source>
</evidence>
<proteinExistence type="predicted"/>
<comment type="function">
    <text evidence="12">The coatomer is a cytosolic protein complex that binds to dilysine motifs and reversibly associates with Golgi non-clathrin-coated vesicles, which further mediate biosynthetic protein transport from the ER, via the Golgi up to the trans Golgi network. Coatomer complex is required for budding from Golgi membranes, and is essential for the retrograde Golgi-to-ER transport of dilysine-tagged proteins.</text>
</comment>
<dbReference type="GO" id="GO:0006891">
    <property type="term" value="P:intra-Golgi vesicle-mediated transport"/>
    <property type="evidence" value="ECO:0007669"/>
    <property type="project" value="TreeGrafter"/>
</dbReference>
<evidence type="ECO:0000256" key="6">
    <source>
        <dbReference type="ARBA" id="ARBA00022892"/>
    </source>
</evidence>
<organism evidence="16 17">
    <name type="scientific">Meloidogyne graminicola</name>
    <dbReference type="NCBI Taxonomy" id="189291"/>
    <lineage>
        <taxon>Eukaryota</taxon>
        <taxon>Metazoa</taxon>
        <taxon>Ecdysozoa</taxon>
        <taxon>Nematoda</taxon>
        <taxon>Chromadorea</taxon>
        <taxon>Rhabditida</taxon>
        <taxon>Tylenchina</taxon>
        <taxon>Tylenchomorpha</taxon>
        <taxon>Tylenchoidea</taxon>
        <taxon>Meloidogynidae</taxon>
        <taxon>Meloidogyninae</taxon>
        <taxon>Meloidogyne</taxon>
    </lineage>
</organism>
<dbReference type="Proteomes" id="UP000605970">
    <property type="component" value="Unassembled WGS sequence"/>
</dbReference>
<comment type="caution">
    <text evidence="16">The sequence shown here is derived from an EMBL/GenBank/DDBJ whole genome shotgun (WGS) entry which is preliminary data.</text>
</comment>
<keyword evidence="8 12" id="KW-0333">Golgi apparatus</keyword>
<keyword evidence="4 12" id="KW-0963">Cytoplasm</keyword>
<evidence type="ECO:0000256" key="12">
    <source>
        <dbReference type="PIRNR" id="PIRNR005727"/>
    </source>
</evidence>
<evidence type="ECO:0000259" key="14">
    <source>
        <dbReference type="Pfam" id="PF07718"/>
    </source>
</evidence>
<keyword evidence="10 12" id="KW-0968">Cytoplasmic vesicle</keyword>
<dbReference type="GO" id="GO:0030126">
    <property type="term" value="C:COPI vesicle coat"/>
    <property type="evidence" value="ECO:0007669"/>
    <property type="project" value="InterPro"/>
</dbReference>
<dbReference type="GO" id="GO:0005198">
    <property type="term" value="F:structural molecule activity"/>
    <property type="evidence" value="ECO:0007669"/>
    <property type="project" value="InterPro"/>
</dbReference>
<dbReference type="PANTHER" id="PTHR10635:SF0">
    <property type="entry name" value="COATOMER SUBUNIT BETA"/>
    <property type="match status" value="1"/>
</dbReference>
<dbReference type="SUPFAM" id="SSF48371">
    <property type="entry name" value="ARM repeat"/>
    <property type="match status" value="1"/>
</dbReference>
<dbReference type="PANTHER" id="PTHR10635">
    <property type="entry name" value="COATOMER SUBUNIT BETA"/>
    <property type="match status" value="1"/>
</dbReference>
<reference evidence="16" key="1">
    <citation type="journal article" date="2020" name="Ecol. Evol.">
        <title>Genome structure and content of the rice root-knot nematode (Meloidogyne graminicola).</title>
        <authorList>
            <person name="Phan N.T."/>
            <person name="Danchin E.G.J."/>
            <person name="Klopp C."/>
            <person name="Perfus-Barbeoch L."/>
            <person name="Kozlowski D.K."/>
            <person name="Koutsovoulos G.D."/>
            <person name="Lopez-Roques C."/>
            <person name="Bouchez O."/>
            <person name="Zahm M."/>
            <person name="Besnard G."/>
            <person name="Bellafiore S."/>
        </authorList>
    </citation>
    <scope>NUCLEOTIDE SEQUENCE</scope>
    <source>
        <strain evidence="16">VN-18</strain>
    </source>
</reference>
<feature type="domain" description="Clathrin/coatomer adaptor adaptin-like N-terminal" evidence="13">
    <location>
        <begin position="24"/>
        <end position="545"/>
    </location>
</feature>
<evidence type="ECO:0000256" key="11">
    <source>
        <dbReference type="ARBA" id="ARBA00030841"/>
    </source>
</evidence>
<evidence type="ECO:0000256" key="3">
    <source>
        <dbReference type="ARBA" id="ARBA00022448"/>
    </source>
</evidence>
<keyword evidence="17" id="KW-1185">Reference proteome</keyword>
<dbReference type="GO" id="GO:0006886">
    <property type="term" value="P:intracellular protein transport"/>
    <property type="evidence" value="ECO:0007669"/>
    <property type="project" value="InterPro"/>
</dbReference>
<keyword evidence="5" id="KW-0677">Repeat</keyword>
<dbReference type="Gene3D" id="1.25.10.10">
    <property type="entry name" value="Leucine-rich Repeat Variant"/>
    <property type="match status" value="1"/>
</dbReference>
<evidence type="ECO:0000256" key="7">
    <source>
        <dbReference type="ARBA" id="ARBA00022927"/>
    </source>
</evidence>
<dbReference type="GO" id="GO:0000139">
    <property type="term" value="C:Golgi membrane"/>
    <property type="evidence" value="ECO:0007669"/>
    <property type="project" value="UniProtKB-SubCell"/>
</dbReference>
<evidence type="ECO:0000256" key="8">
    <source>
        <dbReference type="ARBA" id="ARBA00023034"/>
    </source>
</evidence>
<dbReference type="InterPro" id="IPR002553">
    <property type="entry name" value="Clathrin/coatomer_adapt-like_N"/>
</dbReference>
<evidence type="ECO:0000256" key="5">
    <source>
        <dbReference type="ARBA" id="ARBA00022737"/>
    </source>
</evidence>
<comment type="subcellular location">
    <subcellularLocation>
        <location evidence="12">Cytoplasm</location>
    </subcellularLocation>
    <subcellularLocation>
        <location evidence="1 12">Golgi apparatus membrane</location>
        <topology evidence="1 12">Peripheral membrane protein</topology>
        <orientation evidence="1 12">Cytoplasmic side</orientation>
    </subcellularLocation>
    <subcellularLocation>
        <location evidence="12">Cytoplasmic vesicle</location>
        <location evidence="12">COPI-coated vesicle membrane</location>
        <topology evidence="12">Peripheral membrane protein</topology>
        <orientation evidence="12">Cytoplasmic side</orientation>
    </subcellularLocation>
</comment>
<dbReference type="GO" id="GO:0006888">
    <property type="term" value="P:endoplasmic reticulum to Golgi vesicle-mediated transport"/>
    <property type="evidence" value="ECO:0007669"/>
    <property type="project" value="TreeGrafter"/>
</dbReference>